<dbReference type="Pfam" id="PF13480">
    <property type="entry name" value="Acetyltransf_6"/>
    <property type="match status" value="1"/>
</dbReference>
<evidence type="ECO:0000313" key="2">
    <source>
        <dbReference type="EMBL" id="QTD53176.1"/>
    </source>
</evidence>
<evidence type="ECO:0000313" key="3">
    <source>
        <dbReference type="Proteomes" id="UP000663929"/>
    </source>
</evidence>
<protein>
    <submittedName>
        <fullName evidence="2">GNAT family N-acetyltransferase</fullName>
    </submittedName>
</protein>
<dbReference type="SUPFAM" id="SSF55729">
    <property type="entry name" value="Acyl-CoA N-acyltransferases (Nat)"/>
    <property type="match status" value="1"/>
</dbReference>
<dbReference type="InterPro" id="IPR038740">
    <property type="entry name" value="BioF2-like_GNAT_dom"/>
</dbReference>
<reference evidence="2" key="1">
    <citation type="submission" date="2021-03" db="EMBL/GenBank/DDBJ databases">
        <title>Acanthopleuribacteraceae sp. M133.</title>
        <authorList>
            <person name="Wang G."/>
        </authorList>
    </citation>
    <scope>NUCLEOTIDE SEQUENCE</scope>
    <source>
        <strain evidence="2">M133</strain>
    </source>
</reference>
<dbReference type="EMBL" id="CP071793">
    <property type="protein sequence ID" value="QTD53176.1"/>
    <property type="molecule type" value="Genomic_DNA"/>
</dbReference>
<organism evidence="2 3">
    <name type="scientific">Sulfidibacter corallicola</name>
    <dbReference type="NCBI Taxonomy" id="2818388"/>
    <lineage>
        <taxon>Bacteria</taxon>
        <taxon>Pseudomonadati</taxon>
        <taxon>Acidobacteriota</taxon>
        <taxon>Holophagae</taxon>
        <taxon>Acanthopleuribacterales</taxon>
        <taxon>Acanthopleuribacteraceae</taxon>
        <taxon>Sulfidibacter</taxon>
    </lineage>
</organism>
<dbReference type="AlphaFoldDB" id="A0A8A4TT89"/>
<dbReference type="Proteomes" id="UP000663929">
    <property type="component" value="Chromosome"/>
</dbReference>
<proteinExistence type="predicted"/>
<name>A0A8A4TT89_SULCO</name>
<dbReference type="Gene3D" id="3.40.630.30">
    <property type="match status" value="1"/>
</dbReference>
<accession>A0A8A4TT89</accession>
<gene>
    <name evidence="2" type="ORF">J3U87_12020</name>
</gene>
<evidence type="ECO:0000259" key="1">
    <source>
        <dbReference type="Pfam" id="PF13480"/>
    </source>
</evidence>
<keyword evidence="3" id="KW-1185">Reference proteome</keyword>
<dbReference type="RefSeq" id="WP_237383275.1">
    <property type="nucleotide sequence ID" value="NZ_CP071793.1"/>
</dbReference>
<sequence>MKEDRTIRPLSTMEKKLSFEELRGCSREYDTLALATPGIDVFCSSSIWGLSAVEAFYPDARSLVMRTDRGFLGLILYRIPGMGLTIMPLEASWCLASPFIGPDIGELVDLLYKLARGMGPRWDALFLAGLTEKSPLWQRLIGTFYVRYGIFSGPKTLRRIASLEGGLDGFLARRTSKFRNNLRRDQRAVADLDITFTHWDGIMSSEAADALFLRMMEVEARSWKGLQEQGVNEGGMFLFYREMLKMLGPVGQLRAIMACKGGRDVGYIFGAVMGKTYRGLQFSFLDNYSRLGLGNVLQLEMIKRLCLEGIDRYDLGTEMEYKSRWAEIGLETASIVVRP</sequence>
<dbReference type="InterPro" id="IPR016181">
    <property type="entry name" value="Acyl_CoA_acyltransferase"/>
</dbReference>
<feature type="domain" description="BioF2-like acetyltransferase" evidence="1">
    <location>
        <begin position="176"/>
        <end position="322"/>
    </location>
</feature>
<dbReference type="KEGG" id="scor:J3U87_12020"/>